<dbReference type="Proteomes" id="UP000010808">
    <property type="component" value="Chromosome"/>
</dbReference>
<dbReference type="EMBL" id="FO203522">
    <property type="protein sequence ID" value="CCO23786.1"/>
    <property type="molecule type" value="Genomic_DNA"/>
</dbReference>
<gene>
    <name evidence="1" type="ORF">DESAM_21509</name>
</gene>
<proteinExistence type="predicted"/>
<protein>
    <submittedName>
        <fullName evidence="1">Uncharacterized protein</fullName>
    </submittedName>
</protein>
<evidence type="ECO:0000313" key="2">
    <source>
        <dbReference type="Proteomes" id="UP000010808"/>
    </source>
</evidence>
<dbReference type="HOGENOM" id="CLU_2989235_0_0_7"/>
<keyword evidence="2" id="KW-1185">Reference proteome</keyword>
<dbReference type="eggNOG" id="ENOG5031RGE">
    <property type="taxonomic scope" value="Bacteria"/>
</dbReference>
<dbReference type="STRING" id="1121451.DESAM_21509"/>
<name>L0RDX7_9BACT</name>
<evidence type="ECO:0000313" key="1">
    <source>
        <dbReference type="EMBL" id="CCO23786.1"/>
    </source>
</evidence>
<dbReference type="AlphaFoldDB" id="L0RDX7"/>
<organism evidence="1 2">
    <name type="scientific">Maridesulfovibrio hydrothermalis AM13 = DSM 14728</name>
    <dbReference type="NCBI Taxonomy" id="1121451"/>
    <lineage>
        <taxon>Bacteria</taxon>
        <taxon>Pseudomonadati</taxon>
        <taxon>Thermodesulfobacteriota</taxon>
        <taxon>Desulfovibrionia</taxon>
        <taxon>Desulfovibrionales</taxon>
        <taxon>Desulfovibrionaceae</taxon>
        <taxon>Maridesulfovibrio</taxon>
    </lineage>
</organism>
<dbReference type="KEGG" id="dhy:DESAM_21509"/>
<sequence length="57" mass="6519">MRNMMALGLVLLSGMLLFSSVLQIYRCFNPQTINDPVSVRLVRIEGRNCPLYYPEGQ</sequence>
<dbReference type="PATRIC" id="fig|1121451.3.peg.1749"/>
<reference evidence="1 2" key="1">
    <citation type="submission" date="2012-10" db="EMBL/GenBank/DDBJ databases">
        <authorList>
            <person name="Genoscope - CEA"/>
        </authorList>
    </citation>
    <scope>NUCLEOTIDE SEQUENCE [LARGE SCALE GENOMIC DNA]</scope>
    <source>
        <strain evidence="2">AM13 / DSM 14728</strain>
    </source>
</reference>
<accession>L0RDX7</accession>